<feature type="domain" description="Ribosome maturation factor RimP C-terminal" evidence="5">
    <location>
        <begin position="89"/>
        <end position="151"/>
    </location>
</feature>
<dbReference type="Proteomes" id="UP000218327">
    <property type="component" value="Unassembled WGS sequence"/>
</dbReference>
<dbReference type="InterPro" id="IPR035956">
    <property type="entry name" value="RimP_N_sf"/>
</dbReference>
<evidence type="ECO:0000259" key="4">
    <source>
        <dbReference type="Pfam" id="PF02576"/>
    </source>
</evidence>
<proteinExistence type="inferred from homology"/>
<keyword evidence="1 3" id="KW-0963">Cytoplasm</keyword>
<dbReference type="InterPro" id="IPR003728">
    <property type="entry name" value="Ribosome_maturation_RimP"/>
</dbReference>
<evidence type="ECO:0000313" key="6">
    <source>
        <dbReference type="EMBL" id="PCJ22777.1"/>
    </source>
</evidence>
<dbReference type="Gene3D" id="2.30.30.180">
    <property type="entry name" value="Ribosome maturation factor RimP, C-terminal domain"/>
    <property type="match status" value="1"/>
</dbReference>
<dbReference type="SUPFAM" id="SSF75420">
    <property type="entry name" value="YhbC-like, N-terminal domain"/>
    <property type="match status" value="1"/>
</dbReference>
<dbReference type="PANTHER" id="PTHR33867">
    <property type="entry name" value="RIBOSOME MATURATION FACTOR RIMP"/>
    <property type="match status" value="1"/>
</dbReference>
<keyword evidence="2 3" id="KW-0690">Ribosome biogenesis</keyword>
<dbReference type="PANTHER" id="PTHR33867:SF1">
    <property type="entry name" value="RIBOSOME MATURATION FACTOR RIMP"/>
    <property type="match status" value="1"/>
</dbReference>
<dbReference type="NCBIfam" id="NF000927">
    <property type="entry name" value="PRK00092.1-1"/>
    <property type="match status" value="1"/>
</dbReference>
<dbReference type="FunFam" id="3.30.300.70:FF:000001">
    <property type="entry name" value="Ribosome maturation factor RimP"/>
    <property type="match status" value="1"/>
</dbReference>
<dbReference type="InterPro" id="IPR028989">
    <property type="entry name" value="RimP_N"/>
</dbReference>
<evidence type="ECO:0000256" key="1">
    <source>
        <dbReference type="ARBA" id="ARBA00022490"/>
    </source>
</evidence>
<gene>
    <name evidence="3" type="primary">rimP</name>
    <name evidence="6" type="ORF">COA96_13505</name>
</gene>
<comment type="caution">
    <text evidence="6">The sequence shown here is derived from an EMBL/GenBank/DDBJ whole genome shotgun (WGS) entry which is preliminary data.</text>
</comment>
<reference evidence="7" key="1">
    <citation type="submission" date="2017-08" db="EMBL/GenBank/DDBJ databases">
        <title>A dynamic microbial community with high functional redundancy inhabits the cold, oxic subseafloor aquifer.</title>
        <authorList>
            <person name="Tully B.J."/>
            <person name="Wheat C.G."/>
            <person name="Glazer B.T."/>
            <person name="Huber J.A."/>
        </authorList>
    </citation>
    <scope>NUCLEOTIDE SEQUENCE [LARGE SCALE GENOMIC DNA]</scope>
</reference>
<dbReference type="AlphaFoldDB" id="A0A2A5AU11"/>
<dbReference type="GO" id="GO:0006412">
    <property type="term" value="P:translation"/>
    <property type="evidence" value="ECO:0007669"/>
    <property type="project" value="TreeGrafter"/>
</dbReference>
<sequence>MSNAKSGVALVTEMIEPTVTALELELWGIDLTRQGRFSLLRIYIEHEDGVTIEDCAKVSRQVSALLDVEEPITGEYTLEVSSPGLDRPLFTAAQYEQYIGSEIDLRLRNALQGRRKFKGKIVKVIGDNVCLLVDDAEIDLVHSDIEKANVVY</sequence>
<dbReference type="GO" id="GO:0005829">
    <property type="term" value="C:cytosol"/>
    <property type="evidence" value="ECO:0007669"/>
    <property type="project" value="TreeGrafter"/>
</dbReference>
<organism evidence="6 7">
    <name type="scientific">SAR86 cluster bacterium</name>
    <dbReference type="NCBI Taxonomy" id="2030880"/>
    <lineage>
        <taxon>Bacteria</taxon>
        <taxon>Pseudomonadati</taxon>
        <taxon>Pseudomonadota</taxon>
        <taxon>Gammaproteobacteria</taxon>
        <taxon>SAR86 cluster</taxon>
    </lineage>
</organism>
<dbReference type="InterPro" id="IPR028998">
    <property type="entry name" value="RimP_C"/>
</dbReference>
<dbReference type="Pfam" id="PF17384">
    <property type="entry name" value="DUF150_C"/>
    <property type="match status" value="1"/>
</dbReference>
<name>A0A2A5AU11_9GAMM</name>
<comment type="subcellular location">
    <subcellularLocation>
        <location evidence="3">Cytoplasm</location>
    </subcellularLocation>
</comment>
<dbReference type="SUPFAM" id="SSF74942">
    <property type="entry name" value="YhbC-like, C-terminal domain"/>
    <property type="match status" value="1"/>
</dbReference>
<dbReference type="EMBL" id="NVVJ01000051">
    <property type="protein sequence ID" value="PCJ22777.1"/>
    <property type="molecule type" value="Genomic_DNA"/>
</dbReference>
<dbReference type="GO" id="GO:0000028">
    <property type="term" value="P:ribosomal small subunit assembly"/>
    <property type="evidence" value="ECO:0007669"/>
    <property type="project" value="TreeGrafter"/>
</dbReference>
<comment type="similarity">
    <text evidence="3">Belongs to the RimP family.</text>
</comment>
<protein>
    <recommendedName>
        <fullName evidence="3">Ribosome maturation factor RimP</fullName>
    </recommendedName>
</protein>
<evidence type="ECO:0000256" key="2">
    <source>
        <dbReference type="ARBA" id="ARBA00022517"/>
    </source>
</evidence>
<evidence type="ECO:0000259" key="5">
    <source>
        <dbReference type="Pfam" id="PF17384"/>
    </source>
</evidence>
<evidence type="ECO:0000256" key="3">
    <source>
        <dbReference type="HAMAP-Rule" id="MF_01077"/>
    </source>
</evidence>
<evidence type="ECO:0000313" key="7">
    <source>
        <dbReference type="Proteomes" id="UP000218327"/>
    </source>
</evidence>
<feature type="domain" description="Ribosome maturation factor RimP N-terminal" evidence="4">
    <location>
        <begin position="14"/>
        <end position="86"/>
    </location>
</feature>
<accession>A0A2A5AU11</accession>
<dbReference type="Pfam" id="PF02576">
    <property type="entry name" value="RimP_N"/>
    <property type="match status" value="1"/>
</dbReference>
<dbReference type="HAMAP" id="MF_01077">
    <property type="entry name" value="RimP"/>
    <property type="match status" value="1"/>
</dbReference>
<comment type="function">
    <text evidence="3">Required for maturation of 30S ribosomal subunits.</text>
</comment>
<dbReference type="Gene3D" id="3.30.300.70">
    <property type="entry name" value="RimP-like superfamily, N-terminal"/>
    <property type="match status" value="1"/>
</dbReference>
<dbReference type="CDD" id="cd01734">
    <property type="entry name" value="YlxS_C"/>
    <property type="match status" value="1"/>
</dbReference>
<dbReference type="InterPro" id="IPR036847">
    <property type="entry name" value="RimP_C_sf"/>
</dbReference>